<dbReference type="InterPro" id="IPR003594">
    <property type="entry name" value="HATPase_dom"/>
</dbReference>
<dbReference type="Pfam" id="PF00672">
    <property type="entry name" value="HAMP"/>
    <property type="match status" value="1"/>
</dbReference>
<evidence type="ECO:0000256" key="6">
    <source>
        <dbReference type="ARBA" id="ARBA00022692"/>
    </source>
</evidence>
<dbReference type="EMBL" id="JARRTL010000011">
    <property type="protein sequence ID" value="MEC0485864.1"/>
    <property type="molecule type" value="Genomic_DNA"/>
</dbReference>
<dbReference type="SMART" id="SM00304">
    <property type="entry name" value="HAMP"/>
    <property type="match status" value="1"/>
</dbReference>
<dbReference type="PANTHER" id="PTHR24421">
    <property type="entry name" value="NITRATE/NITRITE SENSOR PROTEIN NARX-RELATED"/>
    <property type="match status" value="1"/>
</dbReference>
<evidence type="ECO:0000256" key="5">
    <source>
        <dbReference type="ARBA" id="ARBA00022679"/>
    </source>
</evidence>
<evidence type="ECO:0000256" key="2">
    <source>
        <dbReference type="ARBA" id="ARBA00004651"/>
    </source>
</evidence>
<evidence type="ECO:0000256" key="10">
    <source>
        <dbReference type="ARBA" id="ARBA00022989"/>
    </source>
</evidence>
<dbReference type="InterPro" id="IPR005467">
    <property type="entry name" value="His_kinase_dom"/>
</dbReference>
<evidence type="ECO:0000313" key="18">
    <source>
        <dbReference type="EMBL" id="KRT94332.1"/>
    </source>
</evidence>
<evidence type="ECO:0000259" key="17">
    <source>
        <dbReference type="PROSITE" id="PS50885"/>
    </source>
</evidence>
<gene>
    <name evidence="19" type="primary">liaS</name>
    <name evidence="18" type="ORF">AB447_203335</name>
    <name evidence="19" type="ORF">P8828_13650</name>
</gene>
<evidence type="ECO:0000256" key="7">
    <source>
        <dbReference type="ARBA" id="ARBA00022741"/>
    </source>
</evidence>
<reference evidence="18 20" key="1">
    <citation type="journal article" date="2015" name="Int. J. Syst. Evol. Microbiol.">
        <title>Bacillus glycinifermentans sp. nov., isolated from fermented soybean paste.</title>
        <authorList>
            <person name="Kim S.J."/>
            <person name="Dunlap C.A."/>
            <person name="Kwon S.W."/>
            <person name="Rooney A.P."/>
        </authorList>
    </citation>
    <scope>NUCLEOTIDE SEQUENCE [LARGE SCALE GENOMIC DNA]</scope>
    <source>
        <strain evidence="18 20">GO-13</strain>
    </source>
</reference>
<dbReference type="GO" id="GO:0005524">
    <property type="term" value="F:ATP binding"/>
    <property type="evidence" value="ECO:0007669"/>
    <property type="project" value="UniProtKB-UniRule"/>
</dbReference>
<feature type="domain" description="HAMP" evidence="17">
    <location>
        <begin position="74"/>
        <end position="126"/>
    </location>
</feature>
<dbReference type="PROSITE" id="PS50885">
    <property type="entry name" value="HAMP"/>
    <property type="match status" value="1"/>
</dbReference>
<reference evidence="19 21" key="3">
    <citation type="submission" date="2023-03" db="EMBL/GenBank/DDBJ databases">
        <title>Agriculturally important microbes genome sequencing.</title>
        <authorList>
            <person name="Dunlap C."/>
        </authorList>
    </citation>
    <scope>NUCLEOTIDE SEQUENCE [LARGE SCALE GENOMIC DNA]</scope>
    <source>
        <strain evidence="19 21">CBP-3203</strain>
    </source>
</reference>
<comment type="caution">
    <text evidence="18">The sequence shown here is derived from an EMBL/GenBank/DDBJ whole genome shotgun (WGS) entry which is preliminary data.</text>
</comment>
<comment type="catalytic activity">
    <reaction evidence="1 13">
        <text>ATP + protein L-histidine = ADP + protein N-phospho-L-histidine.</text>
        <dbReference type="EC" id="2.7.13.3"/>
    </reaction>
</comment>
<dbReference type="SUPFAM" id="SSF55874">
    <property type="entry name" value="ATPase domain of HSP90 chaperone/DNA topoisomerase II/histidine kinase"/>
    <property type="match status" value="1"/>
</dbReference>
<dbReference type="Gene3D" id="6.10.340.10">
    <property type="match status" value="1"/>
</dbReference>
<keyword evidence="14" id="KW-0175">Coiled coil</keyword>
<evidence type="ECO:0000256" key="11">
    <source>
        <dbReference type="ARBA" id="ARBA00023012"/>
    </source>
</evidence>
<dbReference type="EMBL" id="LECW02000012">
    <property type="protein sequence ID" value="KRT94332.1"/>
    <property type="molecule type" value="Genomic_DNA"/>
</dbReference>
<evidence type="ECO:0000256" key="8">
    <source>
        <dbReference type="ARBA" id="ARBA00022777"/>
    </source>
</evidence>
<feature type="transmembrane region" description="Helical" evidence="15">
    <location>
        <begin position="48"/>
        <end position="72"/>
    </location>
</feature>
<keyword evidence="11 13" id="KW-0902">Two-component regulatory system</keyword>
<dbReference type="InterPro" id="IPR036890">
    <property type="entry name" value="HATPase_C_sf"/>
</dbReference>
<comment type="subcellular location">
    <subcellularLocation>
        <location evidence="2 13">Cell membrane</location>
        <topology evidence="2 13">Multi-pass membrane protein</topology>
    </subcellularLocation>
</comment>
<feature type="domain" description="Histidine kinase" evidence="16">
    <location>
        <begin position="153"/>
        <end position="348"/>
    </location>
</feature>
<dbReference type="CDD" id="cd06225">
    <property type="entry name" value="HAMP"/>
    <property type="match status" value="1"/>
</dbReference>
<evidence type="ECO:0000256" key="9">
    <source>
        <dbReference type="ARBA" id="ARBA00022840"/>
    </source>
</evidence>
<evidence type="ECO:0000313" key="20">
    <source>
        <dbReference type="Proteomes" id="UP000036168"/>
    </source>
</evidence>
<dbReference type="Proteomes" id="UP001341297">
    <property type="component" value="Unassembled WGS sequence"/>
</dbReference>
<dbReference type="RefSeq" id="WP_048353246.1">
    <property type="nucleotide sequence ID" value="NZ_CP023481.1"/>
</dbReference>
<keyword evidence="21" id="KW-1185">Reference proteome</keyword>
<accession>A0A0J6EL55</accession>
<dbReference type="PIRSF" id="PIRSF037431">
    <property type="entry name" value="STHK_LiaS"/>
    <property type="match status" value="1"/>
</dbReference>
<dbReference type="InterPro" id="IPR050482">
    <property type="entry name" value="Sensor_HK_TwoCompSys"/>
</dbReference>
<dbReference type="PANTHER" id="PTHR24421:SF37">
    <property type="entry name" value="SENSOR HISTIDINE KINASE NARS"/>
    <property type="match status" value="1"/>
</dbReference>
<dbReference type="InterPro" id="IPR017202">
    <property type="entry name" value="LiaS/VraS"/>
</dbReference>
<dbReference type="SMART" id="SM00387">
    <property type="entry name" value="HATPase_c"/>
    <property type="match status" value="1"/>
</dbReference>
<dbReference type="CDD" id="cd16917">
    <property type="entry name" value="HATPase_UhpB-NarQ-NarX-like"/>
    <property type="match status" value="1"/>
</dbReference>
<dbReference type="Gene3D" id="1.20.5.1930">
    <property type="match status" value="1"/>
</dbReference>
<organism evidence="18 20">
    <name type="scientific">Bacillus glycinifermentans</name>
    <dbReference type="NCBI Taxonomy" id="1664069"/>
    <lineage>
        <taxon>Bacteria</taxon>
        <taxon>Bacillati</taxon>
        <taxon>Bacillota</taxon>
        <taxon>Bacilli</taxon>
        <taxon>Bacillales</taxon>
        <taxon>Bacillaceae</taxon>
        <taxon>Bacillus</taxon>
    </lineage>
</organism>
<dbReference type="PROSITE" id="PS50109">
    <property type="entry name" value="HIS_KIN"/>
    <property type="match status" value="1"/>
</dbReference>
<dbReference type="GO" id="GO:0046983">
    <property type="term" value="F:protein dimerization activity"/>
    <property type="evidence" value="ECO:0007669"/>
    <property type="project" value="InterPro"/>
</dbReference>
<keyword evidence="8 13" id="KW-0418">Kinase</keyword>
<dbReference type="PATRIC" id="fig|1664069.3.peg.4950"/>
<keyword evidence="9 13" id="KW-0067">ATP-binding</keyword>
<dbReference type="Pfam" id="PF02518">
    <property type="entry name" value="HATPase_c"/>
    <property type="match status" value="1"/>
</dbReference>
<keyword evidence="12 13" id="KW-0472">Membrane</keyword>
<feature type="transmembrane region" description="Helical" evidence="15">
    <location>
        <begin position="16"/>
        <end position="36"/>
    </location>
</feature>
<proteinExistence type="predicted"/>
<dbReference type="AlphaFoldDB" id="A0A0J6EHZ3"/>
<reference evidence="18" key="2">
    <citation type="submission" date="2015-10" db="EMBL/GenBank/DDBJ databases">
        <authorList>
            <person name="Gilbert D.G."/>
        </authorList>
    </citation>
    <scope>NUCLEOTIDE SEQUENCE</scope>
    <source>
        <strain evidence="18">GO-13</strain>
    </source>
</reference>
<feature type="coiled-coil region" evidence="14">
    <location>
        <begin position="111"/>
        <end position="141"/>
    </location>
</feature>
<sequence>MKTNRLANIQWRSVRLSMGVSFTIFFAVLGFMLFYYQLDPRVLIASRWFGIPFIILLLLISAAVGFGAGYVFGNRLKKRLEKLIESILKYENGNFAYRIPSMGEDEIGLAADQLNEMAERIERQVASLQKLSNERAEWQDQMKKSVVSEERQRLARELHDAVSQQLFAISMMTSAILEGIAASADEKLTQRLKMVEKMAADAQSEMRALLLHLRPVTLEGKGLREGLSELLNEFKAKQSMDIDWEIEDTGKLPKGVEDHLFRIVQEALSNVFRHSKATKVSVRLLLRNRQLQLKVIDNGEGFQMDSVKTSSYGLNSIKERASEVGGVAEIISFSGKGTQVDVKVPIFDQEKGEKQGDSSTAD</sequence>
<name>A0A0J6EHZ3_9BACI</name>
<evidence type="ECO:0000256" key="12">
    <source>
        <dbReference type="ARBA" id="ARBA00023136"/>
    </source>
</evidence>
<dbReference type="EC" id="2.7.13.3" evidence="13"/>
<evidence type="ECO:0000256" key="3">
    <source>
        <dbReference type="ARBA" id="ARBA00022475"/>
    </source>
</evidence>
<evidence type="ECO:0000256" key="13">
    <source>
        <dbReference type="PIRNR" id="PIRNR037431"/>
    </source>
</evidence>
<keyword evidence="10 15" id="KW-1133">Transmembrane helix</keyword>
<evidence type="ECO:0000313" key="19">
    <source>
        <dbReference type="EMBL" id="MEC0485864.1"/>
    </source>
</evidence>
<dbReference type="Pfam" id="PF07730">
    <property type="entry name" value="HisKA_3"/>
    <property type="match status" value="1"/>
</dbReference>
<evidence type="ECO:0000256" key="14">
    <source>
        <dbReference type="SAM" id="Coils"/>
    </source>
</evidence>
<accession>A0A0J6EHZ3</accession>
<keyword evidence="5 13" id="KW-0808">Transferase</keyword>
<keyword evidence="3 13" id="KW-1003">Cell membrane</keyword>
<evidence type="ECO:0000256" key="4">
    <source>
        <dbReference type="ARBA" id="ARBA00022553"/>
    </source>
</evidence>
<dbReference type="SUPFAM" id="SSF158472">
    <property type="entry name" value="HAMP domain-like"/>
    <property type="match status" value="1"/>
</dbReference>
<dbReference type="GO" id="GO:0005886">
    <property type="term" value="C:plasma membrane"/>
    <property type="evidence" value="ECO:0007669"/>
    <property type="project" value="UniProtKB-SubCell"/>
</dbReference>
<dbReference type="InterPro" id="IPR011712">
    <property type="entry name" value="Sig_transdc_His_kin_sub3_dim/P"/>
</dbReference>
<dbReference type="GO" id="GO:0000155">
    <property type="term" value="F:phosphorelay sensor kinase activity"/>
    <property type="evidence" value="ECO:0007669"/>
    <property type="project" value="UniProtKB-UniRule"/>
</dbReference>
<keyword evidence="7 13" id="KW-0547">Nucleotide-binding</keyword>
<protein>
    <recommendedName>
        <fullName evidence="13">Sensor histidine kinase</fullName>
        <ecNumber evidence="13">2.7.13.3</ecNumber>
    </recommendedName>
</protein>
<keyword evidence="6 15" id="KW-0812">Transmembrane</keyword>
<evidence type="ECO:0000313" key="21">
    <source>
        <dbReference type="Proteomes" id="UP001341297"/>
    </source>
</evidence>
<dbReference type="InterPro" id="IPR003660">
    <property type="entry name" value="HAMP_dom"/>
</dbReference>
<keyword evidence="4" id="KW-0597">Phosphoprotein</keyword>
<dbReference type="Gene3D" id="3.30.565.10">
    <property type="entry name" value="Histidine kinase-like ATPase, C-terminal domain"/>
    <property type="match status" value="1"/>
</dbReference>
<dbReference type="Proteomes" id="UP000036168">
    <property type="component" value="Unassembled WGS sequence"/>
</dbReference>
<evidence type="ECO:0000259" key="16">
    <source>
        <dbReference type="PROSITE" id="PS50109"/>
    </source>
</evidence>
<dbReference type="STRING" id="1664069.BGLY_3887"/>
<evidence type="ECO:0000256" key="1">
    <source>
        <dbReference type="ARBA" id="ARBA00000085"/>
    </source>
</evidence>
<dbReference type="OrthoDB" id="9795828at2"/>
<evidence type="ECO:0000256" key="15">
    <source>
        <dbReference type="SAM" id="Phobius"/>
    </source>
</evidence>